<dbReference type="Proteomes" id="UP000886111">
    <property type="component" value="Unassembled WGS sequence"/>
</dbReference>
<proteinExistence type="predicted"/>
<dbReference type="NCBIfam" id="TIGR04183">
    <property type="entry name" value="Por_Secre_tail"/>
    <property type="match status" value="1"/>
</dbReference>
<evidence type="ECO:0000313" key="2">
    <source>
        <dbReference type="EMBL" id="HHE54443.1"/>
    </source>
</evidence>
<dbReference type="InterPro" id="IPR026444">
    <property type="entry name" value="Secre_tail"/>
</dbReference>
<dbReference type="InterPro" id="IPR052025">
    <property type="entry name" value="Xyloglucanase_GH74"/>
</dbReference>
<dbReference type="PANTHER" id="PTHR43739">
    <property type="entry name" value="XYLOGLUCANASE (EUROFUNG)"/>
    <property type="match status" value="1"/>
</dbReference>
<evidence type="ECO:0000259" key="1">
    <source>
        <dbReference type="Pfam" id="PF18962"/>
    </source>
</evidence>
<dbReference type="InterPro" id="IPR015943">
    <property type="entry name" value="WD40/YVTN_repeat-like_dom_sf"/>
</dbReference>
<sequence>FTSLKAQNIFGFWKKLPGPEGGPVSAILVRNDTVYCAGSGGLYRSVDQGESWQNIGLNQLIYVYEMAQNKYFIFIPGRNGAYRFNPRTETVARIPFYGVYSFAAQDSVVLMGTDWGIYKSTDYGLTWKIIEDESRGHEINDILLLSSGVAVASACGASGSQTLRSTDWGDSWTILDPDPIKWCIIELLEIKGGIYAASDQPGDVYISGDGGLHWQLRHGINAPKRYTSAFHYDGIALYLGTDEAGVYKSKDFAKSWYINNDGIINRHVRVINSTAHYDFLGTTDGIYRKTKTESVWEPRNNGLANQTIQALEEVDGKLFAGTYGSGLQISEDWGMTWYHQTIQSGRNYVYDLKYIGSRIFAIASRNYLYPFGAVLFVSDDLGKSWEYKKFGSLLEKVDGNEKFIIVGSEFGLFRSTDHGNTWKKALNGVPENINVADLAVMDSVGLVVNGTSYVYRSANYGESWQLVRVPGLFSGEAVGAIGNKFYIGSGSVNDVFVSDDYGKSWRRIWVPLSNSSVTDFSGNGKYVFASLSGENGVIASSDSGKYWYRLELGLDNPHVYTILFTRSGHLFLGTNGSSVWRFASAELNSRLISPEENAIFHINKVIFTWHSVWGIDKYRIQIFKDLDLTKPVIDEIVNDTTFTFKSTVYNQRFYYRISTVCDYWANQFTEWHSFYITPPAQDILDQNFPNPFNYETNIRFHLSSESHVKFYLFDINGRRIKNIFNQTKAAGTHQFKFTAEGLPSGIYFLKMKTERTSLIKKIVLVR</sequence>
<name>A0A7V5LHY3_CALAY</name>
<dbReference type="SUPFAM" id="SSF110296">
    <property type="entry name" value="Oligoxyloglucan reducing end-specific cellobiohydrolase"/>
    <property type="match status" value="2"/>
</dbReference>
<dbReference type="EMBL" id="DRTD01000117">
    <property type="protein sequence ID" value="HHE54443.1"/>
    <property type="molecule type" value="Genomic_DNA"/>
</dbReference>
<organism evidence="2">
    <name type="scientific">Caldithrix abyssi</name>
    <dbReference type="NCBI Taxonomy" id="187145"/>
    <lineage>
        <taxon>Bacteria</taxon>
        <taxon>Pseudomonadati</taxon>
        <taxon>Calditrichota</taxon>
        <taxon>Calditrichia</taxon>
        <taxon>Calditrichales</taxon>
        <taxon>Calditrichaceae</taxon>
        <taxon>Caldithrix</taxon>
    </lineage>
</organism>
<dbReference type="Pfam" id="PF18962">
    <property type="entry name" value="Por_Secre_tail"/>
    <property type="match status" value="1"/>
</dbReference>
<dbReference type="InterPro" id="IPR013783">
    <property type="entry name" value="Ig-like_fold"/>
</dbReference>
<dbReference type="Pfam" id="PF15899">
    <property type="entry name" value="BNR_6"/>
    <property type="match status" value="1"/>
</dbReference>
<dbReference type="Gene3D" id="2.130.10.10">
    <property type="entry name" value="YVTN repeat-like/Quinoprotein amine dehydrogenase"/>
    <property type="match status" value="3"/>
</dbReference>
<accession>A0A7V5LHY3</accession>
<dbReference type="GO" id="GO:0010411">
    <property type="term" value="P:xyloglucan metabolic process"/>
    <property type="evidence" value="ECO:0007669"/>
    <property type="project" value="TreeGrafter"/>
</dbReference>
<dbReference type="Gene3D" id="2.60.40.10">
    <property type="entry name" value="Immunoglobulins"/>
    <property type="match status" value="1"/>
</dbReference>
<gene>
    <name evidence="2" type="ORF">ENL21_01585</name>
</gene>
<protein>
    <submittedName>
        <fullName evidence="2">T9SS type A sorting domain-containing protein</fullName>
    </submittedName>
</protein>
<dbReference type="InterPro" id="IPR002860">
    <property type="entry name" value="BNR_rpt"/>
</dbReference>
<dbReference type="AlphaFoldDB" id="A0A7V5LHY3"/>
<dbReference type="PANTHER" id="PTHR43739:SF5">
    <property type="entry name" value="EXO-ALPHA-SIALIDASE"/>
    <property type="match status" value="1"/>
</dbReference>
<reference evidence="2" key="1">
    <citation type="journal article" date="2020" name="mSystems">
        <title>Genome- and Community-Level Interaction Insights into Carbon Utilization and Element Cycling Functions of Hydrothermarchaeota in Hydrothermal Sediment.</title>
        <authorList>
            <person name="Zhou Z."/>
            <person name="Liu Y."/>
            <person name="Xu W."/>
            <person name="Pan J."/>
            <person name="Luo Z.H."/>
            <person name="Li M."/>
        </authorList>
    </citation>
    <scope>NUCLEOTIDE SEQUENCE [LARGE SCALE GENOMIC DNA]</scope>
    <source>
        <strain evidence="2">HyVt-76</strain>
    </source>
</reference>
<dbReference type="CDD" id="cd15482">
    <property type="entry name" value="Sialidase_non-viral"/>
    <property type="match status" value="1"/>
</dbReference>
<feature type="non-terminal residue" evidence="2">
    <location>
        <position position="1"/>
    </location>
</feature>
<feature type="domain" description="Secretion system C-terminal sorting" evidence="1">
    <location>
        <begin position="688"/>
        <end position="763"/>
    </location>
</feature>
<comment type="caution">
    <text evidence="2">The sequence shown here is derived from an EMBL/GenBank/DDBJ whole genome shotgun (WGS) entry which is preliminary data.</text>
</comment>